<dbReference type="SUPFAM" id="SSF52540">
    <property type="entry name" value="P-loop containing nucleoside triphosphate hydrolases"/>
    <property type="match status" value="1"/>
</dbReference>
<evidence type="ECO:0000259" key="2">
    <source>
        <dbReference type="Pfam" id="PF00350"/>
    </source>
</evidence>
<evidence type="ECO:0000313" key="4">
    <source>
        <dbReference type="Proteomes" id="UP001595975"/>
    </source>
</evidence>
<dbReference type="RefSeq" id="WP_380226207.1">
    <property type="nucleotide sequence ID" value="NZ_JBHSOF010000018.1"/>
</dbReference>
<accession>A0ABW0X437</accession>
<reference evidence="4" key="1">
    <citation type="journal article" date="2019" name="Int. J. Syst. Evol. Microbiol.">
        <title>The Global Catalogue of Microorganisms (GCM) 10K type strain sequencing project: providing services to taxonomists for standard genome sequencing and annotation.</title>
        <authorList>
            <consortium name="The Broad Institute Genomics Platform"/>
            <consortium name="The Broad Institute Genome Sequencing Center for Infectious Disease"/>
            <person name="Wu L."/>
            <person name="Ma J."/>
        </authorList>
    </citation>
    <scope>NUCLEOTIDE SEQUENCE [LARGE SCALE GENOMIC DNA]</scope>
    <source>
        <strain evidence="4">CGMCC 4.1437</strain>
    </source>
</reference>
<feature type="compositionally biased region" description="Gly residues" evidence="1">
    <location>
        <begin position="267"/>
        <end position="297"/>
    </location>
</feature>
<dbReference type="InterPro" id="IPR027417">
    <property type="entry name" value="P-loop_NTPase"/>
</dbReference>
<evidence type="ECO:0000313" key="3">
    <source>
        <dbReference type="EMBL" id="MFC5664508.1"/>
    </source>
</evidence>
<feature type="domain" description="Dynamin N-terminal" evidence="2">
    <location>
        <begin position="98"/>
        <end position="220"/>
    </location>
</feature>
<organism evidence="3 4">
    <name type="scientific">Kitasatospora misakiensis</name>
    <dbReference type="NCBI Taxonomy" id="67330"/>
    <lineage>
        <taxon>Bacteria</taxon>
        <taxon>Bacillati</taxon>
        <taxon>Actinomycetota</taxon>
        <taxon>Actinomycetes</taxon>
        <taxon>Kitasatosporales</taxon>
        <taxon>Streptomycetaceae</taxon>
        <taxon>Kitasatospora</taxon>
    </lineage>
</organism>
<dbReference type="EMBL" id="JBHSOF010000018">
    <property type="protein sequence ID" value="MFC5664508.1"/>
    <property type="molecule type" value="Genomic_DNA"/>
</dbReference>
<dbReference type="PANTHER" id="PTHR43681:SF1">
    <property type="entry name" value="SARCALUMENIN"/>
    <property type="match status" value="1"/>
</dbReference>
<gene>
    <name evidence="3" type="ORF">ACFP3U_16125</name>
</gene>
<dbReference type="Pfam" id="PF00350">
    <property type="entry name" value="Dynamin_N"/>
    <property type="match status" value="1"/>
</dbReference>
<dbReference type="Proteomes" id="UP001595975">
    <property type="component" value="Unassembled WGS sequence"/>
</dbReference>
<protein>
    <submittedName>
        <fullName evidence="3">Dynamin family protein</fullName>
    </submittedName>
</protein>
<feature type="region of interest" description="Disordered" evidence="1">
    <location>
        <begin position="1"/>
        <end position="56"/>
    </location>
</feature>
<name>A0ABW0X437_9ACTN</name>
<feature type="region of interest" description="Disordered" evidence="1">
    <location>
        <begin position="267"/>
        <end position="299"/>
    </location>
</feature>
<evidence type="ECO:0000256" key="1">
    <source>
        <dbReference type="SAM" id="MobiDB-lite"/>
    </source>
</evidence>
<dbReference type="InterPro" id="IPR051943">
    <property type="entry name" value="TRAFAC_Dynamin-like_GTPase"/>
</dbReference>
<dbReference type="PANTHER" id="PTHR43681">
    <property type="entry name" value="TRANSMEMBRANE GTPASE FZO"/>
    <property type="match status" value="1"/>
</dbReference>
<comment type="caution">
    <text evidence="3">The sequence shown here is derived from an EMBL/GenBank/DDBJ whole genome shotgun (WGS) entry which is preliminary data.</text>
</comment>
<feature type="compositionally biased region" description="Low complexity" evidence="1">
    <location>
        <begin position="1"/>
        <end position="11"/>
    </location>
</feature>
<dbReference type="Gene3D" id="3.40.50.300">
    <property type="entry name" value="P-loop containing nucleotide triphosphate hydrolases"/>
    <property type="match status" value="1"/>
</dbReference>
<sequence length="602" mass="63586">MSPAGGRWWRLGRGGDEHPAAPPHAPGGPSGPTATAPPPISDGSEAATPEPGVREATERAVTEAADLLGPRHRAPAALLPALDALDGYRELAARPMRVALVGRVSAGKSTLVNALLGAHRVETGAEELTFNVSRLTHGSERTVTVHYKDGRPADRHHPDELRALTARAREDDAAGQARLRAVDHLVVTDPSPYLRSFDLVDTPGLDSVLGADSANTLRFLGRSPDEVRADSIGHAGSADALVLVFARGLAQGEEELLADFTGAGFGPGASTGGGAPGAPGSPGGPGTGQGAPGGPGGALTTVGALTKVELYWPEHPDPLAEGRRVAGRVMTAAGGTRLMYDLRPLCSLVGAAAGQLTEADFADLAELATVEPALLARRVARGPYFTTRPYPDLPVPADRRAHLFGLLAGYGLTLACGLLRDGVDRLPELRAELDRRSGLADFRRLLTDHFGARADLIKLRRIVDRARTLPDTLPLDLLPPDPPSAARIRATVDRAVGRFVDLEVQQHAFRELTVLRDCYDGRLAGFTEPELLELRRVAGEFGATPAARLGLPPGTARAELRRVALDRLAHWSAMTIDPTFAGPARRACQVLRRSYERLAAAL</sequence>
<proteinExistence type="predicted"/>
<dbReference type="InterPro" id="IPR045063">
    <property type="entry name" value="Dynamin_N"/>
</dbReference>
<keyword evidence="4" id="KW-1185">Reference proteome</keyword>